<feature type="region of interest" description="Disordered" evidence="2">
    <location>
        <begin position="416"/>
        <end position="445"/>
    </location>
</feature>
<keyword evidence="3" id="KW-1133">Transmembrane helix</keyword>
<gene>
    <name evidence="5" type="primary">Dere\GG18608</name>
    <name evidence="5" type="ORF">Dere_GG18608</name>
</gene>
<name>B3P1G9_DROER</name>
<dbReference type="PhylomeDB" id="B3P1G9"/>
<dbReference type="PANTHER" id="PTHR10264:SF19">
    <property type="entry name" value="AT06885P-RELATED"/>
    <property type="match status" value="1"/>
</dbReference>
<dbReference type="OrthoDB" id="2105077at2759"/>
<dbReference type="PRINTS" id="PR00721">
    <property type="entry name" value="STOMATIN"/>
</dbReference>
<dbReference type="eggNOG" id="KOG2621">
    <property type="taxonomic scope" value="Eukaryota"/>
</dbReference>
<protein>
    <submittedName>
        <fullName evidence="5">GG18608</fullName>
    </submittedName>
</protein>
<feature type="region of interest" description="Disordered" evidence="2">
    <location>
        <begin position="1"/>
        <end position="48"/>
    </location>
</feature>
<evidence type="ECO:0000313" key="6">
    <source>
        <dbReference type="Proteomes" id="UP000008711"/>
    </source>
</evidence>
<feature type="region of interest" description="Disordered" evidence="2">
    <location>
        <begin position="304"/>
        <end position="351"/>
    </location>
</feature>
<sequence>MNDQNEKKDAASNGEMSKPDQMKPPKEFKRPSADGGSRPPPSRYIQTSEDNKDSTFEMVLVGICWFLVIITFPISILFCLTVVPEYSRMIILRLGRLRKGLRGPGLVFILPCIDDIHRVDMRTDVTNVRPQDVLTKDSVTITVNAVVYYCIYSPIDSIIQVDDAKQATELISQVTLRNIVGSKTLNVLLTSRQQLSREIQQAVAGITFRWGVRVERVDVMDITLPSSLERSLASEAEAVREARAKIILAEGELKASKALKEASDVMSQNKITLQLRHLQILSSIASERRVRIIYPIPLEIMEPFMSGKDGQKKDGDGGRGGGKETKNDDAAGGSKETRKEGGGPIRFSDGSSGGLLSKFIFSGKDEQKQTTRADTGEDQALNQKPHEGQEVKIDDENRRPTYVAYEMECVKRSPAKFSDTVDTAEANQKRTAPQQPGEPGVYGPAILSGLPANSLVISRRAGSLLAASWQPPGSRTMGRPSVK</sequence>
<comment type="similarity">
    <text evidence="1">Belongs to the band 7/mec-2 family.</text>
</comment>
<keyword evidence="3" id="KW-0812">Transmembrane</keyword>
<dbReference type="HOGENOM" id="CLU_043451_1_0_1"/>
<dbReference type="InterPro" id="IPR036013">
    <property type="entry name" value="Band_7/SPFH_dom_sf"/>
</dbReference>
<dbReference type="Proteomes" id="UP000008711">
    <property type="component" value="Unassembled WGS sequence"/>
</dbReference>
<accession>B3P1G9</accession>
<dbReference type="InterPro" id="IPR043202">
    <property type="entry name" value="Band-7_stomatin-like"/>
</dbReference>
<dbReference type="GO" id="GO:0009898">
    <property type="term" value="C:cytoplasmic side of plasma membrane"/>
    <property type="evidence" value="ECO:0007669"/>
    <property type="project" value="UniProtKB-ARBA"/>
</dbReference>
<keyword evidence="6" id="KW-1185">Reference proteome</keyword>
<evidence type="ECO:0000313" key="5">
    <source>
        <dbReference type="EMBL" id="EDV49428.1"/>
    </source>
</evidence>
<feature type="compositionally biased region" description="Basic and acidic residues" evidence="2">
    <location>
        <begin position="1"/>
        <end position="10"/>
    </location>
</feature>
<organism evidence="5 6">
    <name type="scientific">Drosophila erecta</name>
    <name type="common">Fruit fly</name>
    <dbReference type="NCBI Taxonomy" id="7220"/>
    <lineage>
        <taxon>Eukaryota</taxon>
        <taxon>Metazoa</taxon>
        <taxon>Ecdysozoa</taxon>
        <taxon>Arthropoda</taxon>
        <taxon>Hexapoda</taxon>
        <taxon>Insecta</taxon>
        <taxon>Pterygota</taxon>
        <taxon>Neoptera</taxon>
        <taxon>Endopterygota</taxon>
        <taxon>Diptera</taxon>
        <taxon>Brachycera</taxon>
        <taxon>Muscomorpha</taxon>
        <taxon>Ephydroidea</taxon>
        <taxon>Drosophilidae</taxon>
        <taxon>Drosophila</taxon>
        <taxon>Sophophora</taxon>
    </lineage>
</organism>
<dbReference type="EMBL" id="CH954181">
    <property type="protein sequence ID" value="EDV49428.1"/>
    <property type="molecule type" value="Genomic_DNA"/>
</dbReference>
<dbReference type="Gene3D" id="6.10.250.2090">
    <property type="match status" value="1"/>
</dbReference>
<reference evidence="5 6" key="2">
    <citation type="journal article" date="2008" name="Bioinformatics">
        <title>Assembly reconciliation.</title>
        <authorList>
            <person name="Zimin A.V."/>
            <person name="Smith D.R."/>
            <person name="Sutton G."/>
            <person name="Yorke J.A."/>
        </authorList>
    </citation>
    <scope>NUCLEOTIDE SEQUENCE [LARGE SCALE GENOMIC DNA]</scope>
    <source>
        <strain evidence="5 6">TSC#14021-0224.01</strain>
    </source>
</reference>
<keyword evidence="3" id="KW-0472">Membrane</keyword>
<feature type="region of interest" description="Disordered" evidence="2">
    <location>
        <begin position="365"/>
        <end position="388"/>
    </location>
</feature>
<dbReference type="SMART" id="SM00244">
    <property type="entry name" value="PHB"/>
    <property type="match status" value="1"/>
</dbReference>
<dbReference type="OMA" id="YVAYEME"/>
<evidence type="ECO:0000256" key="3">
    <source>
        <dbReference type="SAM" id="Phobius"/>
    </source>
</evidence>
<proteinExistence type="inferred from homology"/>
<evidence type="ECO:0000259" key="4">
    <source>
        <dbReference type="SMART" id="SM00244"/>
    </source>
</evidence>
<dbReference type="Pfam" id="PF01145">
    <property type="entry name" value="Band_7"/>
    <property type="match status" value="1"/>
</dbReference>
<evidence type="ECO:0000256" key="1">
    <source>
        <dbReference type="ARBA" id="ARBA00008164"/>
    </source>
</evidence>
<dbReference type="InterPro" id="IPR001972">
    <property type="entry name" value="Stomatin_HflK_fam"/>
</dbReference>
<evidence type="ECO:0000256" key="2">
    <source>
        <dbReference type="SAM" id="MobiDB-lite"/>
    </source>
</evidence>
<feature type="domain" description="Band 7" evidence="4">
    <location>
        <begin position="78"/>
        <end position="236"/>
    </location>
</feature>
<reference evidence="5 6" key="1">
    <citation type="journal article" date="2007" name="Nature">
        <title>Evolution of genes and genomes on the Drosophila phylogeny.</title>
        <authorList>
            <consortium name="Drosophila 12 Genomes Consortium"/>
            <person name="Clark A.G."/>
            <person name="Eisen M.B."/>
            <person name="Smith D.R."/>
            <person name="Bergman C.M."/>
            <person name="Oliver B."/>
            <person name="Markow T.A."/>
            <person name="Kaufman T.C."/>
            <person name="Kellis M."/>
            <person name="Gelbart W."/>
            <person name="Iyer V.N."/>
            <person name="Pollard D.A."/>
            <person name="Sackton T.B."/>
            <person name="Larracuente A.M."/>
            <person name="Singh N.D."/>
            <person name="Abad J.P."/>
            <person name="Abt D.N."/>
            <person name="Adryan B."/>
            <person name="Aguade M."/>
            <person name="Akashi H."/>
            <person name="Anderson W.W."/>
            <person name="Aquadro C.F."/>
            <person name="Ardell D.H."/>
            <person name="Arguello R."/>
            <person name="Artieri C.G."/>
            <person name="Barbash D.A."/>
            <person name="Barker D."/>
            <person name="Barsanti P."/>
            <person name="Batterham P."/>
            <person name="Batzoglou S."/>
            <person name="Begun D."/>
            <person name="Bhutkar A."/>
            <person name="Blanco E."/>
            <person name="Bosak S.A."/>
            <person name="Bradley R.K."/>
            <person name="Brand A.D."/>
            <person name="Brent M.R."/>
            <person name="Brooks A.N."/>
            <person name="Brown R.H."/>
            <person name="Butlin R.K."/>
            <person name="Caggese C."/>
            <person name="Calvi B.R."/>
            <person name="Bernardo de Carvalho A."/>
            <person name="Caspi A."/>
            <person name="Castrezana S."/>
            <person name="Celniker S.E."/>
            <person name="Chang J.L."/>
            <person name="Chapple C."/>
            <person name="Chatterji S."/>
            <person name="Chinwalla A."/>
            <person name="Civetta A."/>
            <person name="Clifton S.W."/>
            <person name="Comeron J.M."/>
            <person name="Costello J.C."/>
            <person name="Coyne J.A."/>
            <person name="Daub J."/>
            <person name="David R.G."/>
            <person name="Delcher A.L."/>
            <person name="Delehaunty K."/>
            <person name="Do C.B."/>
            <person name="Ebling H."/>
            <person name="Edwards K."/>
            <person name="Eickbush T."/>
            <person name="Evans J.D."/>
            <person name="Filipski A."/>
            <person name="Findeiss S."/>
            <person name="Freyhult E."/>
            <person name="Fulton L."/>
            <person name="Fulton R."/>
            <person name="Garcia A.C."/>
            <person name="Gardiner A."/>
            <person name="Garfield D.A."/>
            <person name="Garvin B.E."/>
            <person name="Gibson G."/>
            <person name="Gilbert D."/>
            <person name="Gnerre S."/>
            <person name="Godfrey J."/>
            <person name="Good R."/>
            <person name="Gotea V."/>
            <person name="Gravely B."/>
            <person name="Greenberg A.J."/>
            <person name="Griffiths-Jones S."/>
            <person name="Gross S."/>
            <person name="Guigo R."/>
            <person name="Gustafson E.A."/>
            <person name="Haerty W."/>
            <person name="Hahn M.W."/>
            <person name="Halligan D.L."/>
            <person name="Halpern A.L."/>
            <person name="Halter G.M."/>
            <person name="Han M.V."/>
            <person name="Heger A."/>
            <person name="Hillier L."/>
            <person name="Hinrichs A.S."/>
            <person name="Holmes I."/>
            <person name="Hoskins R.A."/>
            <person name="Hubisz M.J."/>
            <person name="Hultmark D."/>
            <person name="Huntley M.A."/>
            <person name="Jaffe D.B."/>
            <person name="Jagadeeshan S."/>
            <person name="Jeck W.R."/>
            <person name="Johnson J."/>
            <person name="Jones C.D."/>
            <person name="Jordan W.C."/>
            <person name="Karpen G.H."/>
            <person name="Kataoka E."/>
            <person name="Keightley P.D."/>
            <person name="Kheradpour P."/>
            <person name="Kirkness E.F."/>
            <person name="Koerich L.B."/>
            <person name="Kristiansen K."/>
            <person name="Kudrna D."/>
            <person name="Kulathinal R.J."/>
            <person name="Kumar S."/>
            <person name="Kwok R."/>
            <person name="Lander E."/>
            <person name="Langley C.H."/>
            <person name="Lapoint R."/>
            <person name="Lazzaro B.P."/>
            <person name="Lee S.J."/>
            <person name="Levesque L."/>
            <person name="Li R."/>
            <person name="Lin C.F."/>
            <person name="Lin M.F."/>
            <person name="Lindblad-Toh K."/>
            <person name="Llopart A."/>
            <person name="Long M."/>
            <person name="Low L."/>
            <person name="Lozovsky E."/>
            <person name="Lu J."/>
            <person name="Luo M."/>
            <person name="Machado C.A."/>
            <person name="Makalowski W."/>
            <person name="Marzo M."/>
            <person name="Matsuda M."/>
            <person name="Matzkin L."/>
            <person name="McAllister B."/>
            <person name="McBride C.S."/>
            <person name="McKernan B."/>
            <person name="McKernan K."/>
            <person name="Mendez-Lago M."/>
            <person name="Minx P."/>
            <person name="Mollenhauer M.U."/>
            <person name="Montooth K."/>
            <person name="Mount S.M."/>
            <person name="Mu X."/>
            <person name="Myers E."/>
            <person name="Negre B."/>
            <person name="Newfeld S."/>
            <person name="Nielsen R."/>
            <person name="Noor M.A."/>
            <person name="O'Grady P."/>
            <person name="Pachter L."/>
            <person name="Papaceit M."/>
            <person name="Parisi M.J."/>
            <person name="Parisi M."/>
            <person name="Parts L."/>
            <person name="Pedersen J.S."/>
            <person name="Pesole G."/>
            <person name="Phillippy A.M."/>
            <person name="Ponting C.P."/>
            <person name="Pop M."/>
            <person name="Porcelli D."/>
            <person name="Powell J.R."/>
            <person name="Prohaska S."/>
            <person name="Pruitt K."/>
            <person name="Puig M."/>
            <person name="Quesneville H."/>
            <person name="Ram K.R."/>
            <person name="Rand D."/>
            <person name="Rasmussen M.D."/>
            <person name="Reed L.K."/>
            <person name="Reenan R."/>
            <person name="Reily A."/>
            <person name="Remington K.A."/>
            <person name="Rieger T.T."/>
            <person name="Ritchie M.G."/>
            <person name="Robin C."/>
            <person name="Rogers Y.H."/>
            <person name="Rohde C."/>
            <person name="Rozas J."/>
            <person name="Rubenfield M.J."/>
            <person name="Ruiz A."/>
            <person name="Russo S."/>
            <person name="Salzberg S.L."/>
            <person name="Sanchez-Gracia A."/>
            <person name="Saranga D.J."/>
            <person name="Sato H."/>
            <person name="Schaeffer S.W."/>
            <person name="Schatz M.C."/>
            <person name="Schlenke T."/>
            <person name="Schwartz R."/>
            <person name="Segarra C."/>
            <person name="Singh R.S."/>
            <person name="Sirot L."/>
            <person name="Sirota M."/>
            <person name="Sisneros N.B."/>
            <person name="Smith C.D."/>
            <person name="Smith T.F."/>
            <person name="Spieth J."/>
            <person name="Stage D.E."/>
            <person name="Stark A."/>
            <person name="Stephan W."/>
            <person name="Strausberg R.L."/>
            <person name="Strempel S."/>
            <person name="Sturgill D."/>
            <person name="Sutton G."/>
            <person name="Sutton G.G."/>
            <person name="Tao W."/>
            <person name="Teichmann S."/>
            <person name="Tobari Y.N."/>
            <person name="Tomimura Y."/>
            <person name="Tsolas J.M."/>
            <person name="Valente V.L."/>
            <person name="Venter E."/>
            <person name="Venter J.C."/>
            <person name="Vicario S."/>
            <person name="Vieira F.G."/>
            <person name="Vilella A.J."/>
            <person name="Villasante A."/>
            <person name="Walenz B."/>
            <person name="Wang J."/>
            <person name="Wasserman M."/>
            <person name="Watts T."/>
            <person name="Wilson D."/>
            <person name="Wilson R.K."/>
            <person name="Wing R.A."/>
            <person name="Wolfner M.F."/>
            <person name="Wong A."/>
            <person name="Wong G.K."/>
            <person name="Wu C.I."/>
            <person name="Wu G."/>
            <person name="Yamamoto D."/>
            <person name="Yang H.P."/>
            <person name="Yang S.P."/>
            <person name="Yorke J.A."/>
            <person name="Yoshida K."/>
            <person name="Zdobnov E."/>
            <person name="Zhang P."/>
            <person name="Zhang Y."/>
            <person name="Zimin A.V."/>
            <person name="Baldwin J."/>
            <person name="Abdouelleil A."/>
            <person name="Abdulkadir J."/>
            <person name="Abebe A."/>
            <person name="Abera B."/>
            <person name="Abreu J."/>
            <person name="Acer S.C."/>
            <person name="Aftuck L."/>
            <person name="Alexander A."/>
            <person name="An P."/>
            <person name="Anderson E."/>
            <person name="Anderson S."/>
            <person name="Arachi H."/>
            <person name="Azer M."/>
            <person name="Bachantsang P."/>
            <person name="Barry A."/>
            <person name="Bayul T."/>
            <person name="Berlin A."/>
            <person name="Bessette D."/>
            <person name="Bloom T."/>
            <person name="Blye J."/>
            <person name="Boguslavskiy L."/>
            <person name="Bonnet C."/>
            <person name="Boukhgalter B."/>
            <person name="Bourzgui I."/>
            <person name="Brown A."/>
            <person name="Cahill P."/>
            <person name="Channer S."/>
            <person name="Cheshatsang Y."/>
            <person name="Chuda L."/>
            <person name="Citroen M."/>
            <person name="Collymore A."/>
            <person name="Cooke P."/>
            <person name="Costello M."/>
            <person name="D'Aco K."/>
            <person name="Daza R."/>
            <person name="De Haan G."/>
            <person name="DeGray S."/>
            <person name="DeMaso C."/>
            <person name="Dhargay N."/>
            <person name="Dooley K."/>
            <person name="Dooley E."/>
            <person name="Doricent M."/>
            <person name="Dorje P."/>
            <person name="Dorjee K."/>
            <person name="Dupes A."/>
            <person name="Elong R."/>
            <person name="Falk J."/>
            <person name="Farina A."/>
            <person name="Faro S."/>
            <person name="Ferguson D."/>
            <person name="Fisher S."/>
            <person name="Foley C.D."/>
            <person name="Franke A."/>
            <person name="Friedrich D."/>
            <person name="Gadbois L."/>
            <person name="Gearin G."/>
            <person name="Gearin C.R."/>
            <person name="Giannoukos G."/>
            <person name="Goode T."/>
            <person name="Graham J."/>
            <person name="Grandbois E."/>
            <person name="Grewal S."/>
            <person name="Gyaltsen K."/>
            <person name="Hafez N."/>
            <person name="Hagos B."/>
            <person name="Hall J."/>
            <person name="Henson C."/>
            <person name="Hollinger A."/>
            <person name="Honan T."/>
            <person name="Huard M.D."/>
            <person name="Hughes L."/>
            <person name="Hurhula B."/>
            <person name="Husby M.E."/>
            <person name="Kamat A."/>
            <person name="Kanga B."/>
            <person name="Kashin S."/>
            <person name="Khazanovich D."/>
            <person name="Kisner P."/>
            <person name="Lance K."/>
            <person name="Lara M."/>
            <person name="Lee W."/>
            <person name="Lennon N."/>
            <person name="Letendre F."/>
            <person name="LeVine R."/>
            <person name="Lipovsky A."/>
            <person name="Liu X."/>
            <person name="Liu J."/>
            <person name="Liu S."/>
            <person name="Lokyitsang T."/>
            <person name="Lokyitsang Y."/>
            <person name="Lubonja R."/>
            <person name="Lui A."/>
            <person name="MacDonald P."/>
            <person name="Magnisalis V."/>
            <person name="Maru K."/>
            <person name="Matthews C."/>
            <person name="McCusker W."/>
            <person name="McDonough S."/>
            <person name="Mehta T."/>
            <person name="Meldrim J."/>
            <person name="Meneus L."/>
            <person name="Mihai O."/>
            <person name="Mihalev A."/>
            <person name="Mihova T."/>
            <person name="Mittelman R."/>
            <person name="Mlenga V."/>
            <person name="Montmayeur A."/>
            <person name="Mulrain L."/>
            <person name="Navidi A."/>
            <person name="Naylor J."/>
            <person name="Negash T."/>
            <person name="Nguyen T."/>
            <person name="Nguyen N."/>
            <person name="Nicol R."/>
            <person name="Norbu C."/>
            <person name="Norbu N."/>
            <person name="Novod N."/>
            <person name="O'Neill B."/>
            <person name="Osman S."/>
            <person name="Markiewicz E."/>
            <person name="Oyono O.L."/>
            <person name="Patti C."/>
            <person name="Phunkhang P."/>
            <person name="Pierre F."/>
            <person name="Priest M."/>
            <person name="Raghuraman S."/>
            <person name="Rege F."/>
            <person name="Reyes R."/>
            <person name="Rise C."/>
            <person name="Rogov P."/>
            <person name="Ross K."/>
            <person name="Ryan E."/>
            <person name="Settipalli S."/>
            <person name="Shea T."/>
            <person name="Sherpa N."/>
            <person name="Shi L."/>
            <person name="Shih D."/>
            <person name="Sparrow T."/>
            <person name="Spaulding J."/>
            <person name="Stalker J."/>
            <person name="Stange-Thomann N."/>
            <person name="Stavropoulos S."/>
            <person name="Stone C."/>
            <person name="Strader C."/>
            <person name="Tesfaye S."/>
            <person name="Thomson T."/>
            <person name="Thoulutsang Y."/>
            <person name="Thoulutsang D."/>
            <person name="Topham K."/>
            <person name="Topping I."/>
            <person name="Tsamla T."/>
            <person name="Vassiliev H."/>
            <person name="Vo A."/>
            <person name="Wangchuk T."/>
            <person name="Wangdi T."/>
            <person name="Weiand M."/>
            <person name="Wilkinson J."/>
            <person name="Wilson A."/>
            <person name="Yadav S."/>
            <person name="Young G."/>
            <person name="Yu Q."/>
            <person name="Zembek L."/>
            <person name="Zhong D."/>
            <person name="Zimmer A."/>
            <person name="Zwirko Z."/>
            <person name="Jaffe D.B."/>
            <person name="Alvarez P."/>
            <person name="Brockman W."/>
            <person name="Butler J."/>
            <person name="Chin C."/>
            <person name="Gnerre S."/>
            <person name="Grabherr M."/>
            <person name="Kleber M."/>
            <person name="Mauceli E."/>
            <person name="MacCallum I."/>
        </authorList>
    </citation>
    <scope>NUCLEOTIDE SEQUENCE [LARGE SCALE GENOMIC DNA]</scope>
    <source>
        <strain evidence="5 6">TSC#14021-0224.01</strain>
    </source>
</reference>
<dbReference type="SUPFAM" id="SSF117892">
    <property type="entry name" value="Band 7/SPFH domain"/>
    <property type="match status" value="1"/>
</dbReference>
<dbReference type="PANTHER" id="PTHR10264">
    <property type="entry name" value="BAND 7 PROTEIN-RELATED"/>
    <property type="match status" value="1"/>
</dbReference>
<feature type="compositionally biased region" description="Basic and acidic residues" evidence="2">
    <location>
        <begin position="17"/>
        <end position="32"/>
    </location>
</feature>
<feature type="compositionally biased region" description="Basic and acidic residues" evidence="2">
    <location>
        <begin position="309"/>
        <end position="341"/>
    </location>
</feature>
<feature type="compositionally biased region" description="Polar residues" evidence="2">
    <location>
        <begin position="425"/>
        <end position="434"/>
    </location>
</feature>
<feature type="transmembrane region" description="Helical" evidence="3">
    <location>
        <begin position="58"/>
        <end position="83"/>
    </location>
</feature>
<dbReference type="InterPro" id="IPR001107">
    <property type="entry name" value="Band_7"/>
</dbReference>
<dbReference type="Gene3D" id="3.30.479.30">
    <property type="entry name" value="Band 7 domain"/>
    <property type="match status" value="1"/>
</dbReference>
<dbReference type="FunFam" id="3.30.479.30:FF:000004">
    <property type="entry name" value="Putative membrane protease family, stomatin"/>
    <property type="match status" value="1"/>
</dbReference>
<feature type="compositionally biased region" description="Basic and acidic residues" evidence="2">
    <location>
        <begin position="365"/>
        <end position="375"/>
    </location>
</feature>
<dbReference type="KEGG" id="der:6553871"/>
<dbReference type="AlphaFoldDB" id="B3P1G9"/>